<evidence type="ECO:0000256" key="9">
    <source>
        <dbReference type="HAMAP-Rule" id="MF_00969"/>
    </source>
</evidence>
<dbReference type="NCBIfam" id="TIGR00580">
    <property type="entry name" value="mfd"/>
    <property type="match status" value="1"/>
</dbReference>
<evidence type="ECO:0000256" key="8">
    <source>
        <dbReference type="ARBA" id="ARBA00023204"/>
    </source>
</evidence>
<dbReference type="CDD" id="cd17991">
    <property type="entry name" value="DEXHc_TRCF"/>
    <property type="match status" value="1"/>
</dbReference>
<dbReference type="PANTHER" id="PTHR47964:SF1">
    <property type="entry name" value="ATP-DEPENDENT DNA HELICASE HOMOLOG RECG, CHLOROPLASTIC"/>
    <property type="match status" value="1"/>
</dbReference>
<dbReference type="SUPFAM" id="SSF52540">
    <property type="entry name" value="P-loop containing nucleoside triphosphate hydrolases"/>
    <property type="match status" value="4"/>
</dbReference>
<dbReference type="InterPro" id="IPR048635">
    <property type="entry name" value="MFD_D3"/>
</dbReference>
<dbReference type="PANTHER" id="PTHR47964">
    <property type="entry name" value="ATP-DEPENDENT DNA HELICASE HOMOLOG RECG, CHLOROPLASTIC"/>
    <property type="match status" value="1"/>
</dbReference>
<evidence type="ECO:0000259" key="11">
    <source>
        <dbReference type="PROSITE" id="PS51194"/>
    </source>
</evidence>
<organism evidence="12 13">
    <name type="scientific">Lacibacterium aquatile</name>
    <dbReference type="NCBI Taxonomy" id="1168082"/>
    <lineage>
        <taxon>Bacteria</taxon>
        <taxon>Pseudomonadati</taxon>
        <taxon>Pseudomonadota</taxon>
        <taxon>Alphaproteobacteria</taxon>
        <taxon>Rhodospirillales</taxon>
        <taxon>Rhodospirillaceae</taxon>
    </lineage>
</organism>
<sequence>MVLAKTPPWYAMPGRVQLHGVPEGYDALVLKRAAEAIGEQGRLVVHVARDDARVSLLTEALAFFAPGVEVLGFPAWDCLPYDRVSPNGELVAHRLDSLTRLADGMPAKPRVLLTTVAAITQRVPPAHALKGSALRLKVGDTVDDQMLFAYFARNGYSRVETVREAGEFAVRGGIIDVFPTGAAEPVRLDLFGDQLETIRTFDPMSQRSDGNLKDISFRPVSEVLMDEESITRFRHGYRSLFGAETSGDPLYESVSAGRRQMGMEHWLPLFFEHMSTLFDYVPNAALSLDHQVEEAIAARFEQVSEFYQARRDLVASSRAEGSPYHPLPADRLYLTPKEWRQIGDVRAVAAFTPTESPKTEGRADAEGRLGRDFGDVRARPDVKLYDAVREHLASLRTTGARTMLSAHSAGSRDRLIGLLRDHGVSWVEGVETFEQAKALPKEKVAAIVLALPRGFTADGIAVVTEGDILGDRLIRAPKRKKAANFITELGTLSAGDLVVHVDHGIGRYEGLETIQVAGAPHDCLRVIYAGNDKLFVPVENIEVLSRFGSEDAGAQLDKLGGTAWQARKAKVKERIRDIADKLLKVAAERQLRQGEVLMPAEGTYDEFAARFPYAETDDQLRAIEETLTDLASGKPMDRLICGDVGFGKTEIALRAAFVAAMAGMQVAVVVPTTLLARQHYQNFANRFAGLPLKVGQLSRLVTAKEASRVKAELADGTLDIIVGTHAVLAKSIDFKRLGLLIVDEEQHFGVSQKERLKEWKANVHVLTLSATPIPRTLQLALTGVRDLSIIATPPVDRLAVRTFVLPYDPVVIREAIMREHFRGGQVFYVSPRLEDLDMLAERLRMLVPDCTFAIAHGRMSATQLEDVMDAFCEGKYDILLSTNIVESGLDIPSANTMIIHRADLFGLAQLYQLRGRIGRSKLRGYAYLTLPQGKVLTEGAQKRLDVMQTLDTLGAGFQLASHDMDIRGAGNLLGDEQSGHIKEVGIELYQHMLQEAVDAARRGAREAPAVEEPNGWTPQIALGAPVLIPEEYVADLGVRLTLYRRASGLTTRGDIDGFAAELIDRFGPLPPEVESFLKVIEIKGLCRQAGVAKVDAGPKGVVLAFHNNNFRNPQGLVAYLQRQAGTAKLRPDHKLVVIRTWERPIDRLEGVQKILQQLADMVK</sequence>
<dbReference type="Proteomes" id="UP001597295">
    <property type="component" value="Unassembled WGS sequence"/>
</dbReference>
<proteinExistence type="inferred from homology"/>
<dbReference type="InterPro" id="IPR041471">
    <property type="entry name" value="UvrB_inter"/>
</dbReference>
<dbReference type="Gene3D" id="3.40.50.300">
    <property type="entry name" value="P-loop containing nucleotide triphosphate hydrolases"/>
    <property type="match status" value="2"/>
</dbReference>
<dbReference type="InterPro" id="IPR047112">
    <property type="entry name" value="RecG/Mfd"/>
</dbReference>
<comment type="subcellular location">
    <subcellularLocation>
        <location evidence="9">Cytoplasm</location>
    </subcellularLocation>
</comment>
<comment type="function">
    <text evidence="9">Couples transcription and DNA repair by recognizing RNA polymerase (RNAP) stalled at DNA lesions. Mediates ATP-dependent release of RNAP and its truncated transcript from the DNA, and recruitment of nucleotide excision repair machinery to the damaged site.</text>
</comment>
<dbReference type="InterPro" id="IPR001650">
    <property type="entry name" value="Helicase_C-like"/>
</dbReference>
<dbReference type="EC" id="3.6.4.-" evidence="9"/>
<dbReference type="SUPFAM" id="SSF141259">
    <property type="entry name" value="CarD-like"/>
    <property type="match status" value="1"/>
</dbReference>
<keyword evidence="8 9" id="KW-0234">DNA repair</keyword>
<dbReference type="InterPro" id="IPR005118">
    <property type="entry name" value="TRCF_C"/>
</dbReference>
<keyword evidence="4 9" id="KW-0378">Hydrolase</keyword>
<dbReference type="Pfam" id="PF00270">
    <property type="entry name" value="DEAD"/>
    <property type="match status" value="1"/>
</dbReference>
<feature type="domain" description="Helicase C-terminal" evidence="11">
    <location>
        <begin position="811"/>
        <end position="965"/>
    </location>
</feature>
<keyword evidence="13" id="KW-1185">Reference proteome</keyword>
<dbReference type="SMART" id="SM00490">
    <property type="entry name" value="HELICc"/>
    <property type="match status" value="1"/>
</dbReference>
<keyword evidence="2 9" id="KW-0547">Nucleotide-binding</keyword>
<evidence type="ECO:0000256" key="6">
    <source>
        <dbReference type="ARBA" id="ARBA00022840"/>
    </source>
</evidence>
<reference evidence="13" key="1">
    <citation type="journal article" date="2019" name="Int. J. Syst. Evol. Microbiol.">
        <title>The Global Catalogue of Microorganisms (GCM) 10K type strain sequencing project: providing services to taxonomists for standard genome sequencing and annotation.</title>
        <authorList>
            <consortium name="The Broad Institute Genomics Platform"/>
            <consortium name="The Broad Institute Genome Sequencing Center for Infectious Disease"/>
            <person name="Wu L."/>
            <person name="Ma J."/>
        </authorList>
    </citation>
    <scope>NUCLEOTIDE SEQUENCE [LARGE SCALE GENOMIC DNA]</scope>
    <source>
        <strain evidence="13">CGMCC 1.19062</strain>
    </source>
</reference>
<evidence type="ECO:0000256" key="5">
    <source>
        <dbReference type="ARBA" id="ARBA00022806"/>
    </source>
</evidence>
<accession>A0ABW5DTI4</accession>
<evidence type="ECO:0000256" key="7">
    <source>
        <dbReference type="ARBA" id="ARBA00023125"/>
    </source>
</evidence>
<evidence type="ECO:0000256" key="3">
    <source>
        <dbReference type="ARBA" id="ARBA00022763"/>
    </source>
</evidence>
<keyword evidence="1 9" id="KW-0963">Cytoplasm</keyword>
<dbReference type="SMART" id="SM00982">
    <property type="entry name" value="TRCF"/>
    <property type="match status" value="1"/>
</dbReference>
<dbReference type="Pfam" id="PF17757">
    <property type="entry name" value="UvrB_inter"/>
    <property type="match status" value="1"/>
</dbReference>
<dbReference type="Pfam" id="PF03461">
    <property type="entry name" value="TRCF"/>
    <property type="match status" value="1"/>
</dbReference>
<dbReference type="InterPro" id="IPR027417">
    <property type="entry name" value="P-loop_NTPase"/>
</dbReference>
<evidence type="ECO:0000256" key="1">
    <source>
        <dbReference type="ARBA" id="ARBA00022490"/>
    </source>
</evidence>
<dbReference type="InterPro" id="IPR003711">
    <property type="entry name" value="CarD-like/TRCF_RID"/>
</dbReference>
<dbReference type="InterPro" id="IPR037235">
    <property type="entry name" value="TRCF-like_C_D7"/>
</dbReference>
<comment type="caution">
    <text evidence="12">The sequence shown here is derived from an EMBL/GenBank/DDBJ whole genome shotgun (WGS) entry which is preliminary data.</text>
</comment>
<gene>
    <name evidence="9 12" type="primary">mfd</name>
    <name evidence="12" type="ORF">ACFSM5_06695</name>
</gene>
<evidence type="ECO:0000256" key="2">
    <source>
        <dbReference type="ARBA" id="ARBA00022741"/>
    </source>
</evidence>
<dbReference type="Pfam" id="PF00271">
    <property type="entry name" value="Helicase_C"/>
    <property type="match status" value="1"/>
</dbReference>
<dbReference type="Gene3D" id="3.30.2060.10">
    <property type="entry name" value="Penicillin-binding protein 1b domain"/>
    <property type="match status" value="1"/>
</dbReference>
<dbReference type="Gene3D" id="3.90.1150.50">
    <property type="entry name" value="Transcription-repair-coupling factor, D7 domain"/>
    <property type="match status" value="1"/>
</dbReference>
<keyword evidence="5" id="KW-0347">Helicase</keyword>
<dbReference type="InterPro" id="IPR014001">
    <property type="entry name" value="Helicase_ATP-bd"/>
</dbReference>
<dbReference type="Gene3D" id="3.40.50.11180">
    <property type="match status" value="1"/>
</dbReference>
<dbReference type="InterPro" id="IPR036101">
    <property type="entry name" value="CarD-like/TRCF_RID_sf"/>
</dbReference>
<keyword evidence="7 9" id="KW-0238">DNA-binding</keyword>
<dbReference type="Pfam" id="PF21132">
    <property type="entry name" value="MFD_D3"/>
    <property type="match status" value="1"/>
</dbReference>
<evidence type="ECO:0000256" key="4">
    <source>
        <dbReference type="ARBA" id="ARBA00022801"/>
    </source>
</evidence>
<dbReference type="Gene3D" id="2.40.10.170">
    <property type="match status" value="1"/>
</dbReference>
<dbReference type="InterPro" id="IPR011545">
    <property type="entry name" value="DEAD/DEAH_box_helicase_dom"/>
</dbReference>
<dbReference type="Pfam" id="PF02559">
    <property type="entry name" value="CarD_TRCF_RID"/>
    <property type="match status" value="1"/>
</dbReference>
<evidence type="ECO:0000259" key="10">
    <source>
        <dbReference type="PROSITE" id="PS51192"/>
    </source>
</evidence>
<dbReference type="RefSeq" id="WP_379875529.1">
    <property type="nucleotide sequence ID" value="NZ_JBHUIP010000004.1"/>
</dbReference>
<evidence type="ECO:0000313" key="13">
    <source>
        <dbReference type="Proteomes" id="UP001597295"/>
    </source>
</evidence>
<name>A0ABW5DTI4_9PROT</name>
<dbReference type="InterPro" id="IPR004576">
    <property type="entry name" value="Mfd"/>
</dbReference>
<dbReference type="SMART" id="SM01058">
    <property type="entry name" value="CarD_TRCF"/>
    <property type="match status" value="1"/>
</dbReference>
<keyword evidence="6 9" id="KW-0067">ATP-binding</keyword>
<dbReference type="PROSITE" id="PS51194">
    <property type="entry name" value="HELICASE_CTER"/>
    <property type="match status" value="1"/>
</dbReference>
<protein>
    <recommendedName>
        <fullName evidence="9">Transcription-repair-coupling factor</fullName>
        <shortName evidence="9">TRCF</shortName>
        <ecNumber evidence="9">3.6.4.-</ecNumber>
    </recommendedName>
</protein>
<keyword evidence="3 9" id="KW-0227">DNA damage</keyword>
<comment type="similarity">
    <text evidence="9">In the C-terminal section; belongs to the helicase family. RecG subfamily.</text>
</comment>
<dbReference type="HAMAP" id="MF_00969">
    <property type="entry name" value="TRCF"/>
    <property type="match status" value="1"/>
</dbReference>
<dbReference type="PROSITE" id="PS51192">
    <property type="entry name" value="HELICASE_ATP_BIND_1"/>
    <property type="match status" value="1"/>
</dbReference>
<feature type="domain" description="Helicase ATP-binding" evidence="10">
    <location>
        <begin position="629"/>
        <end position="790"/>
    </location>
</feature>
<dbReference type="Gene3D" id="3.40.50.11140">
    <property type="match status" value="1"/>
</dbReference>
<evidence type="ECO:0000313" key="12">
    <source>
        <dbReference type="EMBL" id="MFD2262570.1"/>
    </source>
</evidence>
<comment type="similarity">
    <text evidence="9">In the N-terminal section; belongs to the UvrB family.</text>
</comment>
<dbReference type="EMBL" id="JBHUIP010000004">
    <property type="protein sequence ID" value="MFD2262570.1"/>
    <property type="molecule type" value="Genomic_DNA"/>
</dbReference>
<dbReference type="SMART" id="SM00487">
    <property type="entry name" value="DEXDc"/>
    <property type="match status" value="1"/>
</dbReference>
<dbReference type="SUPFAM" id="SSF143517">
    <property type="entry name" value="TRCF domain-like"/>
    <property type="match status" value="1"/>
</dbReference>